<reference evidence="2" key="1">
    <citation type="submission" date="2016-06" db="EMBL/GenBank/DDBJ databases">
        <authorList>
            <person name="Varghese N."/>
            <person name="Submissions Spin"/>
        </authorList>
    </citation>
    <scope>NUCLEOTIDE SEQUENCE [LARGE SCALE GENOMIC DNA]</scope>
    <source>
        <strain evidence="2">DSM 43819</strain>
    </source>
</reference>
<evidence type="ECO:0000313" key="1">
    <source>
        <dbReference type="EMBL" id="SCG37064.1"/>
    </source>
</evidence>
<gene>
    <name evidence="1" type="ORF">GA0070613_0362</name>
</gene>
<organism evidence="1 2">
    <name type="scientific">Micromonospora inositola</name>
    <dbReference type="NCBI Taxonomy" id="47865"/>
    <lineage>
        <taxon>Bacteria</taxon>
        <taxon>Bacillati</taxon>
        <taxon>Actinomycetota</taxon>
        <taxon>Actinomycetes</taxon>
        <taxon>Micromonosporales</taxon>
        <taxon>Micromonosporaceae</taxon>
        <taxon>Micromonospora</taxon>
    </lineage>
</organism>
<accession>A0A1C5GTH2</accession>
<keyword evidence="2" id="KW-1185">Reference proteome</keyword>
<sequence>MSPLRSLFGRSSGPAPLPYPPTSPEGLAARWVRWVAAHGPTKNPVRDTTGEHAGHHQPDDVWLLAGTYGGSVTRRCAVPAGRPLFFPAFNMWQFPARAGEVPVVSRATGHAQLDGVPLPLATIGTTTPFEVRGALGNGVTSTPRPTPVTVWGLWASLPPLAPGAHELTFGGSDGGGFWVEAQYRLVVS</sequence>
<proteinExistence type="predicted"/>
<dbReference type="RefSeq" id="WP_089010671.1">
    <property type="nucleotide sequence ID" value="NZ_LT607754.1"/>
</dbReference>
<protein>
    <submittedName>
        <fullName evidence="1">Uncharacterized protein</fullName>
    </submittedName>
</protein>
<dbReference type="OrthoDB" id="5511088at2"/>
<dbReference type="Proteomes" id="UP000198221">
    <property type="component" value="Chromosome I"/>
</dbReference>
<evidence type="ECO:0000313" key="2">
    <source>
        <dbReference type="Proteomes" id="UP000198221"/>
    </source>
</evidence>
<name>A0A1C5GTH2_9ACTN</name>
<dbReference type="AlphaFoldDB" id="A0A1C5GTH2"/>
<dbReference type="EMBL" id="LT607754">
    <property type="protein sequence ID" value="SCG37064.1"/>
    <property type="molecule type" value="Genomic_DNA"/>
</dbReference>